<comment type="function">
    <text evidence="3">During stationary phase, converts 70S ribosomes to an inactive dimeric form (100S ribosomes).</text>
</comment>
<dbReference type="NCBIfam" id="NF011162">
    <property type="entry name" value="PRK14563.1"/>
    <property type="match status" value="1"/>
</dbReference>
<keyword evidence="5" id="KW-1185">Reference proteome</keyword>
<keyword evidence="1 3" id="KW-0963">Cytoplasm</keyword>
<dbReference type="NCBIfam" id="NF041886">
    <property type="entry name" value="Rmf_CrpP_fam"/>
    <property type="match status" value="1"/>
</dbReference>
<sequence>MKRQKRDRTNRAYSRGYHAGLHGKSQDLCPFDALMSRSSWINGWREGRTDHINGYVGVASVQNLKNLG</sequence>
<gene>
    <name evidence="3" type="primary">rmf</name>
    <name evidence="4" type="ORF">S7S_10215</name>
</gene>
<dbReference type="InterPro" id="IPR023200">
    <property type="entry name" value="RMF_sf"/>
</dbReference>
<dbReference type="EMBL" id="CP004387">
    <property type="protein sequence ID" value="AJD48455.1"/>
    <property type="molecule type" value="Genomic_DNA"/>
</dbReference>
<evidence type="ECO:0000256" key="1">
    <source>
        <dbReference type="ARBA" id="ARBA00022490"/>
    </source>
</evidence>
<proteinExistence type="inferred from homology"/>
<comment type="similarity">
    <text evidence="3">Belongs to the ribosome modulation factor family.</text>
</comment>
<keyword evidence="2 3" id="KW-0810">Translation regulation</keyword>
<evidence type="ECO:0000256" key="2">
    <source>
        <dbReference type="ARBA" id="ARBA00022845"/>
    </source>
</evidence>
<dbReference type="RefSeq" id="WP_035203893.1">
    <property type="nucleotide sequence ID" value="NZ_CP004387.1"/>
</dbReference>
<dbReference type="STRING" id="391936.S7S_10215"/>
<dbReference type="OrthoDB" id="5917763at2"/>
<organism evidence="4 5">
    <name type="scientific">Isoalcanivorax pacificus W11-5</name>
    <dbReference type="NCBI Taxonomy" id="391936"/>
    <lineage>
        <taxon>Bacteria</taxon>
        <taxon>Pseudomonadati</taxon>
        <taxon>Pseudomonadota</taxon>
        <taxon>Gammaproteobacteria</taxon>
        <taxon>Oceanospirillales</taxon>
        <taxon>Alcanivoracaceae</taxon>
        <taxon>Isoalcanivorax</taxon>
    </lineage>
</organism>
<dbReference type="AlphaFoldDB" id="A0A0B4XNY5"/>
<reference evidence="4 5" key="1">
    <citation type="journal article" date="2012" name="J. Bacteriol.">
        <title>Genome sequence of an alkane-degrading bacterium, Alcanivorax pacificus type strain W11-5, isolated from deep sea sediment.</title>
        <authorList>
            <person name="Lai Q."/>
            <person name="Shao Z."/>
        </authorList>
    </citation>
    <scope>NUCLEOTIDE SEQUENCE [LARGE SCALE GENOMIC DNA]</scope>
    <source>
        <strain evidence="4 5">W11-5</strain>
    </source>
</reference>
<evidence type="ECO:0000313" key="5">
    <source>
        <dbReference type="Proteomes" id="UP000006764"/>
    </source>
</evidence>
<dbReference type="HOGENOM" id="CLU_203350_0_0_6"/>
<dbReference type="GO" id="GO:0005737">
    <property type="term" value="C:cytoplasm"/>
    <property type="evidence" value="ECO:0007669"/>
    <property type="project" value="UniProtKB-SubCell"/>
</dbReference>
<protein>
    <recommendedName>
        <fullName evidence="3">Ribosome modulation factor</fullName>
        <shortName evidence="3">RMF</shortName>
    </recommendedName>
</protein>
<evidence type="ECO:0000256" key="3">
    <source>
        <dbReference type="HAMAP-Rule" id="MF_00919"/>
    </source>
</evidence>
<accession>A0A0B4XNY5</accession>
<dbReference type="Pfam" id="PF04957">
    <property type="entry name" value="RMF"/>
    <property type="match status" value="1"/>
</dbReference>
<comment type="subcellular location">
    <subcellularLocation>
        <location evidence="3">Cytoplasm</location>
    </subcellularLocation>
</comment>
<dbReference type="Proteomes" id="UP000006764">
    <property type="component" value="Chromosome"/>
</dbReference>
<name>A0A0B4XNY5_9GAMM</name>
<dbReference type="KEGG" id="apac:S7S_10215"/>
<dbReference type="GO" id="GO:0006417">
    <property type="term" value="P:regulation of translation"/>
    <property type="evidence" value="ECO:0007669"/>
    <property type="project" value="UniProtKB-UniRule"/>
</dbReference>
<dbReference type="Gene3D" id="1.10.10.620">
    <property type="entry name" value="ribosome modulation factor like domain"/>
    <property type="match status" value="1"/>
</dbReference>
<evidence type="ECO:0000313" key="4">
    <source>
        <dbReference type="EMBL" id="AJD48455.1"/>
    </source>
</evidence>
<dbReference type="HAMAP" id="MF_00919">
    <property type="entry name" value="RMF"/>
    <property type="match status" value="1"/>
</dbReference>
<dbReference type="InterPro" id="IPR007040">
    <property type="entry name" value="Ribosome_modulation_factor"/>
</dbReference>